<organism evidence="2 3">
    <name type="scientific">Crocosphaera watsonii WH 0003</name>
    <dbReference type="NCBI Taxonomy" id="423471"/>
    <lineage>
        <taxon>Bacteria</taxon>
        <taxon>Bacillati</taxon>
        <taxon>Cyanobacteriota</taxon>
        <taxon>Cyanophyceae</taxon>
        <taxon>Oscillatoriophycideae</taxon>
        <taxon>Chroococcales</taxon>
        <taxon>Aphanothecaceae</taxon>
        <taxon>Crocosphaera</taxon>
    </lineage>
</organism>
<dbReference type="AlphaFoldDB" id="G5J103"/>
<gene>
    <name evidence="2" type="ORF">CWATWH0003_1191</name>
</gene>
<dbReference type="InterPro" id="IPR048752">
    <property type="entry name" value="CCC_C_2nd_subdom"/>
</dbReference>
<name>G5J103_CROWT</name>
<dbReference type="EMBL" id="AESD01000189">
    <property type="protein sequence ID" value="EHJ14137.1"/>
    <property type="molecule type" value="Genomic_DNA"/>
</dbReference>
<evidence type="ECO:0000259" key="1">
    <source>
        <dbReference type="Pfam" id="PF21554"/>
    </source>
</evidence>
<accession>G5J103</accession>
<dbReference type="PATRIC" id="fig|423471.3.peg.1099"/>
<sequence length="57" mass="6199">MIIVGKFPDCIKQTPQGDIDFIGLQSIPDFQFVHQMIDMTGSSCLFMSDSGSESALA</sequence>
<dbReference type="Proteomes" id="UP000003477">
    <property type="component" value="Unassembled WGS sequence"/>
</dbReference>
<evidence type="ECO:0000313" key="2">
    <source>
        <dbReference type="EMBL" id="EHJ14137.1"/>
    </source>
</evidence>
<comment type="caution">
    <text evidence="2">The sequence shown here is derived from an EMBL/GenBank/DDBJ whole genome shotgun (WGS) entry which is preliminary data.</text>
</comment>
<evidence type="ECO:0000313" key="3">
    <source>
        <dbReference type="Proteomes" id="UP000003477"/>
    </source>
</evidence>
<protein>
    <submittedName>
        <fullName evidence="2">Na-K-Cl cotransporter</fullName>
    </submittedName>
</protein>
<proteinExistence type="predicted"/>
<dbReference type="Pfam" id="PF21554">
    <property type="entry name" value="CCC_C_2nd_pro"/>
    <property type="match status" value="1"/>
</dbReference>
<reference evidence="2 3" key="1">
    <citation type="journal article" date="2011" name="Front. Microbiol.">
        <title>Two Strains of Crocosphaera watsonii with Highly Conserved Genomes are Distinguished by Strain-Specific Features.</title>
        <authorList>
            <person name="Bench S.R."/>
            <person name="Ilikchyan I.N."/>
            <person name="Tripp H.J."/>
            <person name="Zehr J.P."/>
        </authorList>
    </citation>
    <scope>NUCLEOTIDE SEQUENCE [LARGE SCALE GENOMIC DNA]</scope>
    <source>
        <strain evidence="2 3">WH 0003</strain>
    </source>
</reference>
<feature type="domain" description="Prokaryotic cation-chloride cotransporter second C-terminal subdomain" evidence="1">
    <location>
        <begin position="2"/>
        <end position="56"/>
    </location>
</feature>